<dbReference type="Proteomes" id="UP000299211">
    <property type="component" value="Unassembled WGS sequence"/>
</dbReference>
<proteinExistence type="predicted"/>
<name>A0A4D4MFA6_STRAX</name>
<evidence type="ECO:0000313" key="4">
    <source>
        <dbReference type="Proteomes" id="UP000299211"/>
    </source>
</evidence>
<accession>A0A4D4MFA6</accession>
<evidence type="ECO:0000313" key="5">
    <source>
        <dbReference type="Proteomes" id="UP000302139"/>
    </source>
</evidence>
<evidence type="ECO:0000313" key="3">
    <source>
        <dbReference type="EMBL" id="GDY70620.1"/>
    </source>
</evidence>
<evidence type="ECO:0000256" key="1">
    <source>
        <dbReference type="SAM" id="MobiDB-lite"/>
    </source>
</evidence>
<comment type="caution">
    <text evidence="3">The sequence shown here is derived from an EMBL/GenBank/DDBJ whole genome shotgun (WGS) entry which is preliminary data.</text>
</comment>
<dbReference type="Proteomes" id="UP000302139">
    <property type="component" value="Unassembled WGS sequence"/>
</dbReference>
<protein>
    <submittedName>
        <fullName evidence="3">Uncharacterized protein</fullName>
    </submittedName>
</protein>
<reference evidence="3 4" key="1">
    <citation type="submission" date="2019-04" db="EMBL/GenBank/DDBJ databases">
        <title>Draft genome sequences of Streptomyces avermitilis ATCC 31267.</title>
        <authorList>
            <person name="Komaki H."/>
            <person name="Tamura T."/>
            <person name="Hosoyama A."/>
        </authorList>
    </citation>
    <scope>NUCLEOTIDE SEQUENCE [LARGE SCALE GENOMIC DNA]</scope>
    <source>
        <strain evidence="3 4">ATCC 31267</strain>
    </source>
</reference>
<organism evidence="3 4">
    <name type="scientific">Streptomyces avermitilis</name>
    <dbReference type="NCBI Taxonomy" id="33903"/>
    <lineage>
        <taxon>Bacteria</taxon>
        <taxon>Bacillati</taxon>
        <taxon>Actinomycetota</taxon>
        <taxon>Actinomycetes</taxon>
        <taxon>Kitasatosporales</taxon>
        <taxon>Streptomycetaceae</taxon>
        <taxon>Streptomyces</taxon>
    </lineage>
</organism>
<gene>
    <name evidence="2" type="ORF">SAV14893_083910</name>
    <name evidence="3" type="ORF">SAV31267_001050</name>
</gene>
<sequence>MGQGQFGPVRHPAALPVQSRHRTRQLVTPLPPRHAASGAAVQEAPHGRRGTLSASSRVPSEMTFTPAAPSGYCAAGRS</sequence>
<dbReference type="EMBL" id="BJHX01000001">
    <property type="protein sequence ID" value="GDY68998.1"/>
    <property type="molecule type" value="Genomic_DNA"/>
</dbReference>
<dbReference type="EMBL" id="BJHY01000001">
    <property type="protein sequence ID" value="GDY70620.1"/>
    <property type="molecule type" value="Genomic_DNA"/>
</dbReference>
<dbReference type="AlphaFoldDB" id="A0A4D4MFA6"/>
<reference evidence="2 5" key="2">
    <citation type="submission" date="2019-04" db="EMBL/GenBank/DDBJ databases">
        <title>Draft genome sequences of Streptomyces avermitilis NBRC 14893.</title>
        <authorList>
            <person name="Komaki H."/>
            <person name="Tamura T."/>
            <person name="Hosoyama A."/>
        </authorList>
    </citation>
    <scope>NUCLEOTIDE SEQUENCE [LARGE SCALE GENOMIC DNA]</scope>
    <source>
        <strain evidence="2 5">NBRC 14893</strain>
    </source>
</reference>
<evidence type="ECO:0000313" key="2">
    <source>
        <dbReference type="EMBL" id="GDY68998.1"/>
    </source>
</evidence>
<feature type="region of interest" description="Disordered" evidence="1">
    <location>
        <begin position="1"/>
        <end position="78"/>
    </location>
</feature>